<dbReference type="PROSITE" id="PS50106">
    <property type="entry name" value="PDZ"/>
    <property type="match status" value="1"/>
</dbReference>
<dbReference type="EMBL" id="OV696701">
    <property type="protein sequence ID" value="CAH1247743.1"/>
    <property type="molecule type" value="Genomic_DNA"/>
</dbReference>
<reference evidence="8" key="1">
    <citation type="submission" date="2022-01" db="EMBL/GenBank/DDBJ databases">
        <authorList>
            <person name="Braso-Vives M."/>
        </authorList>
    </citation>
    <scope>NUCLEOTIDE SEQUENCE</scope>
</reference>
<evidence type="ECO:0000256" key="1">
    <source>
        <dbReference type="ARBA" id="ARBA00004245"/>
    </source>
</evidence>
<dbReference type="PANTHER" id="PTHR10554:SF1">
    <property type="entry name" value="FI16515P1"/>
    <property type="match status" value="1"/>
</dbReference>
<dbReference type="Pfam" id="PF23012">
    <property type="entry name" value="Syntrophin_4th"/>
    <property type="match status" value="1"/>
</dbReference>
<dbReference type="Pfam" id="PF00595">
    <property type="entry name" value="PDZ"/>
    <property type="match status" value="1"/>
</dbReference>
<dbReference type="InterPro" id="IPR036034">
    <property type="entry name" value="PDZ_sf"/>
</dbReference>
<evidence type="ECO:0000313" key="8">
    <source>
        <dbReference type="EMBL" id="CAH1247743.1"/>
    </source>
</evidence>
<evidence type="ECO:0000259" key="6">
    <source>
        <dbReference type="PROSITE" id="PS50003"/>
    </source>
</evidence>
<evidence type="ECO:0000256" key="2">
    <source>
        <dbReference type="ARBA" id="ARBA00010798"/>
    </source>
</evidence>
<gene>
    <name evidence="8" type="primary">SNTG2</name>
    <name evidence="8" type="ORF">BLAG_LOCUS9326</name>
</gene>
<organism evidence="8 9">
    <name type="scientific">Branchiostoma lanceolatum</name>
    <name type="common">Common lancelet</name>
    <name type="synonym">Amphioxus lanceolatum</name>
    <dbReference type="NCBI Taxonomy" id="7740"/>
    <lineage>
        <taxon>Eukaryota</taxon>
        <taxon>Metazoa</taxon>
        <taxon>Chordata</taxon>
        <taxon>Cephalochordata</taxon>
        <taxon>Leptocardii</taxon>
        <taxon>Amphioxiformes</taxon>
        <taxon>Branchiostomatidae</taxon>
        <taxon>Branchiostoma</taxon>
    </lineage>
</organism>
<comment type="similarity">
    <text evidence="2">Belongs to the syntrophin family.</text>
</comment>
<dbReference type="InterPro" id="IPR001478">
    <property type="entry name" value="PDZ"/>
</dbReference>
<evidence type="ECO:0000256" key="5">
    <source>
        <dbReference type="SAM" id="MobiDB-lite"/>
    </source>
</evidence>
<proteinExistence type="inferred from homology"/>
<feature type="compositionally biased region" description="Polar residues" evidence="5">
    <location>
        <begin position="169"/>
        <end position="191"/>
    </location>
</feature>
<dbReference type="CDD" id="cd06801">
    <property type="entry name" value="PDZ_syntrophin-like"/>
    <property type="match status" value="1"/>
</dbReference>
<sequence length="511" mass="57136">MAGETPQNVEVVKVGFLGLSDGKREPEIVRVQLTADSLVLQREETVYGNSLAAISSQVNNFDIDSNRERSVILRRQKSGGLGLSIKGGAEHNIPVLISRIFKDQAADQTGQLFVGDAIIKVNGVNVEHSTHDDVVQHLKNSPDDVKLTVRYYRAATPYLRAPAKRSRYSSETCNGNATSTVPENDTSSSEWKTPPRSPTVPLTGGRYEKRWTNILTIPLAMAALTKYQTGTDKLRPNSFEVWGGDGVTSAVLHCNDVTEVTDWCRVITTAIAAANANFIKISNDTASPLHQITHMGWMSERIGTSKNFQNWKPRFVALRGEDMFIMDTPPVSQRDWVRCDRMYKLHELMCKMNRDQEVLDDRLYCLGVQLSTGESCYLSVETREELTLWLGAIQTATHHAVRIIGRKTFGVSWQRRLSALTLDFTTGFTLYDGENKTVLWTYKFSQLKGSSDDNKSKIKLLFQCPNLRHIETKELECPNLQALLFSMHAFLSAKLAAVDPGFVRSLANMAV</sequence>
<accession>A0A8J9Z5V0</accession>
<keyword evidence="9" id="KW-1185">Reference proteome</keyword>
<dbReference type="SUPFAM" id="SSF50156">
    <property type="entry name" value="PDZ domain-like"/>
    <property type="match status" value="1"/>
</dbReference>
<keyword evidence="4" id="KW-0206">Cytoskeleton</keyword>
<evidence type="ECO:0000256" key="3">
    <source>
        <dbReference type="ARBA" id="ARBA00022490"/>
    </source>
</evidence>
<evidence type="ECO:0000259" key="7">
    <source>
        <dbReference type="PROSITE" id="PS50106"/>
    </source>
</evidence>
<dbReference type="GO" id="GO:0005198">
    <property type="term" value="F:structural molecule activity"/>
    <property type="evidence" value="ECO:0007669"/>
    <property type="project" value="InterPro"/>
</dbReference>
<dbReference type="PANTHER" id="PTHR10554">
    <property type="entry name" value="SYNTROPHIN"/>
    <property type="match status" value="1"/>
</dbReference>
<name>A0A8J9Z5V0_BRALA</name>
<dbReference type="SUPFAM" id="SSF50729">
    <property type="entry name" value="PH domain-like"/>
    <property type="match status" value="2"/>
</dbReference>
<keyword evidence="3" id="KW-0963">Cytoplasm</keyword>
<comment type="subcellular location">
    <subcellularLocation>
        <location evidence="1">Cytoplasm</location>
        <location evidence="1">Cytoskeleton</location>
    </subcellularLocation>
</comment>
<dbReference type="FunFam" id="2.30.42.10:FF:000193">
    <property type="entry name" value="Syntrophin gamma 1"/>
    <property type="match status" value="1"/>
</dbReference>
<dbReference type="Gene3D" id="2.30.29.30">
    <property type="entry name" value="Pleckstrin-homology domain (PH domain)/Phosphotyrosine-binding domain (PTB)"/>
    <property type="match status" value="2"/>
</dbReference>
<dbReference type="GO" id="GO:0005856">
    <property type="term" value="C:cytoskeleton"/>
    <property type="evidence" value="ECO:0007669"/>
    <property type="project" value="UniProtKB-SubCell"/>
</dbReference>
<feature type="domain" description="PH" evidence="6">
    <location>
        <begin position="291"/>
        <end position="398"/>
    </location>
</feature>
<dbReference type="Pfam" id="PF00169">
    <property type="entry name" value="PH"/>
    <property type="match status" value="1"/>
</dbReference>
<feature type="region of interest" description="Disordered" evidence="5">
    <location>
        <begin position="165"/>
        <end position="204"/>
    </location>
</feature>
<dbReference type="PROSITE" id="PS50003">
    <property type="entry name" value="PH_DOMAIN"/>
    <property type="match status" value="1"/>
</dbReference>
<dbReference type="Gene3D" id="2.30.42.10">
    <property type="match status" value="1"/>
</dbReference>
<dbReference type="InterPro" id="IPR015482">
    <property type="entry name" value="Syntrophin"/>
</dbReference>
<dbReference type="SMART" id="SM00228">
    <property type="entry name" value="PDZ"/>
    <property type="match status" value="1"/>
</dbReference>
<dbReference type="GO" id="GO:0016010">
    <property type="term" value="C:dystrophin-associated glycoprotein complex"/>
    <property type="evidence" value="ECO:0007669"/>
    <property type="project" value="TreeGrafter"/>
</dbReference>
<evidence type="ECO:0000256" key="4">
    <source>
        <dbReference type="ARBA" id="ARBA00023212"/>
    </source>
</evidence>
<dbReference type="CDD" id="cd00821">
    <property type="entry name" value="PH"/>
    <property type="match status" value="1"/>
</dbReference>
<dbReference type="SMART" id="SM00233">
    <property type="entry name" value="PH"/>
    <property type="match status" value="2"/>
</dbReference>
<dbReference type="Proteomes" id="UP000838412">
    <property type="component" value="Chromosome 16"/>
</dbReference>
<dbReference type="AlphaFoldDB" id="A0A8J9Z5V0"/>
<protein>
    <submittedName>
        <fullName evidence="8">SNTG2 protein</fullName>
    </submittedName>
</protein>
<dbReference type="OrthoDB" id="9975356at2759"/>
<dbReference type="InterPro" id="IPR055108">
    <property type="entry name" value="Syntrophin_4th"/>
</dbReference>
<evidence type="ECO:0000313" key="9">
    <source>
        <dbReference type="Proteomes" id="UP000838412"/>
    </source>
</evidence>
<feature type="domain" description="PDZ" evidence="7">
    <location>
        <begin position="70"/>
        <end position="153"/>
    </location>
</feature>
<dbReference type="InterPro" id="IPR011993">
    <property type="entry name" value="PH-like_dom_sf"/>
</dbReference>
<dbReference type="InterPro" id="IPR001849">
    <property type="entry name" value="PH_domain"/>
</dbReference>